<reference evidence="3 4" key="1">
    <citation type="submission" date="2021-04" db="EMBL/GenBank/DDBJ databases">
        <title>Genome analysis of Polyangium sp.</title>
        <authorList>
            <person name="Li Y."/>
            <person name="Wang J."/>
        </authorList>
    </citation>
    <scope>NUCLEOTIDE SEQUENCE [LARGE SCALE GENOMIC DNA]</scope>
    <source>
        <strain evidence="3 4">SDU14</strain>
    </source>
</reference>
<dbReference type="RefSeq" id="WP_272419436.1">
    <property type="nucleotide sequence ID" value="NZ_JAGTJJ010000003.1"/>
</dbReference>
<evidence type="ECO:0000256" key="2">
    <source>
        <dbReference type="SAM" id="SignalP"/>
    </source>
</evidence>
<dbReference type="Gene3D" id="3.40.50.880">
    <property type="match status" value="1"/>
</dbReference>
<evidence type="ECO:0000313" key="3">
    <source>
        <dbReference type="EMBL" id="MDC3980816.1"/>
    </source>
</evidence>
<organism evidence="3 4">
    <name type="scientific">Polyangium jinanense</name>
    <dbReference type="NCBI Taxonomy" id="2829994"/>
    <lineage>
        <taxon>Bacteria</taxon>
        <taxon>Pseudomonadati</taxon>
        <taxon>Myxococcota</taxon>
        <taxon>Polyangia</taxon>
        <taxon>Polyangiales</taxon>
        <taxon>Polyangiaceae</taxon>
        <taxon>Polyangium</taxon>
    </lineage>
</organism>
<comment type="caution">
    <text evidence="3">The sequence shown here is derived from an EMBL/GenBank/DDBJ whole genome shotgun (WGS) entry which is preliminary data.</text>
</comment>
<proteinExistence type="predicted"/>
<accession>A0A9X3X3L2</accession>
<feature type="chain" id="PRO_5040969033" evidence="2">
    <location>
        <begin position="20"/>
        <end position="542"/>
    </location>
</feature>
<keyword evidence="2" id="KW-0732">Signal</keyword>
<evidence type="ECO:0000313" key="4">
    <source>
        <dbReference type="Proteomes" id="UP001151081"/>
    </source>
</evidence>
<dbReference type="Proteomes" id="UP001151081">
    <property type="component" value="Unassembled WGS sequence"/>
</dbReference>
<dbReference type="AlphaFoldDB" id="A0A9X3X3L2"/>
<name>A0A9X3X3L2_9BACT</name>
<feature type="signal peptide" evidence="2">
    <location>
        <begin position="1"/>
        <end position="19"/>
    </location>
</feature>
<protein>
    <submittedName>
        <fullName evidence="3">Uncharacterized protein</fullName>
    </submittedName>
</protein>
<dbReference type="SUPFAM" id="SSF52317">
    <property type="entry name" value="Class I glutamine amidotransferase-like"/>
    <property type="match status" value="1"/>
</dbReference>
<feature type="compositionally biased region" description="Gly residues" evidence="1">
    <location>
        <begin position="36"/>
        <end position="58"/>
    </location>
</feature>
<keyword evidence="4" id="KW-1185">Reference proteome</keyword>
<gene>
    <name evidence="3" type="ORF">KEG57_09935</name>
</gene>
<dbReference type="EMBL" id="JAGTJJ010000003">
    <property type="protein sequence ID" value="MDC3980816.1"/>
    <property type="molecule type" value="Genomic_DNA"/>
</dbReference>
<evidence type="ECO:0000256" key="1">
    <source>
        <dbReference type="SAM" id="MobiDB-lite"/>
    </source>
</evidence>
<dbReference type="InterPro" id="IPR029062">
    <property type="entry name" value="Class_I_gatase-like"/>
</dbReference>
<feature type="region of interest" description="Disordered" evidence="1">
    <location>
        <begin position="36"/>
        <end position="64"/>
    </location>
</feature>
<sequence>MRISSLTSPLLLLPLLTLAAVPFACANPVQMPDAGTGSGGDAGAGGATGVGGAGGSDGDAGPDVTPGSPCTTDLDCVALEGPCSDGVCAGENGCQFVPKNDFGPCDDGLFCTINDVCLSGVCTAGTSKLCPSNGESCKIGSCNEANDACEFAPVNEGGFCDDGDPCTDLGTCKAGACQMGPPIDCSFLNGLCSIGQCDTVLGCIAVPQNDGVFCDDNLFCTVEDVCISGQCVGKPNPCLPTADPCKNPQCDEIKQTCIAVPGNDGATCEDGNSCTAGEVCAAGACGGGMPVPVGTTCNDNKACTTGETCAAGTCGGGAPILDCAHGDGCCPAGCDLSTDDDCKLLKVAVMGGPFYVDDLRAHLATQPFIGSAVVNTDCSLATLQKFDVVITHGQMSCFSPSTFEAYAQGGGGVIATPWMYSNYGNLVDLLPVTGQVINSFQSFPLKVTVLDPSDVLLQGVNFQPNDFVGWEEVQFTLKPGATSSVVWLGDLTRHAVAKWPYGSGRVVYLDFHYLTSDCSLASGYTWGKQLAYNATLWAGKVL</sequence>